<dbReference type="InterPro" id="IPR036291">
    <property type="entry name" value="NAD(P)-bd_dom_sf"/>
</dbReference>
<comment type="caution">
    <text evidence="1">The sequence shown here is derived from an EMBL/GenBank/DDBJ whole genome shotgun (WGS) entry which is preliminary data.</text>
</comment>
<reference evidence="1 2" key="1">
    <citation type="submission" date="2021-02" db="EMBL/GenBank/DDBJ databases">
        <title>Plant Genome Project.</title>
        <authorList>
            <person name="Zhang R.-G."/>
        </authorList>
    </citation>
    <scope>NUCLEOTIDE SEQUENCE [LARGE SCALE GENOMIC DNA]</scope>
    <source>
        <tissue evidence="1">Leaves</tissue>
    </source>
</reference>
<keyword evidence="2" id="KW-1185">Reference proteome</keyword>
<sequence>MAEAELSCRDKRWSLNGMTALVTGGTRGIGKIPLSNKKWRVQLLAILWADLESLRRFPRSRHSFASRLLRLSLDKLSALMEDAL</sequence>
<proteinExistence type="predicted"/>
<accession>A0ABQ8HB61</accession>
<dbReference type="SUPFAM" id="SSF51735">
    <property type="entry name" value="NAD(P)-binding Rossmann-fold domains"/>
    <property type="match status" value="1"/>
</dbReference>
<protein>
    <submittedName>
        <fullName evidence="1">Uncharacterized protein</fullName>
    </submittedName>
</protein>
<name>A0ABQ8HB61_9ROSI</name>
<dbReference type="Proteomes" id="UP000827721">
    <property type="component" value="Unassembled WGS sequence"/>
</dbReference>
<dbReference type="EMBL" id="JAFEMO010000012">
    <property type="protein sequence ID" value="KAH7553732.1"/>
    <property type="molecule type" value="Genomic_DNA"/>
</dbReference>
<gene>
    <name evidence="1" type="ORF">JRO89_XS12G0048900</name>
</gene>
<evidence type="ECO:0000313" key="1">
    <source>
        <dbReference type="EMBL" id="KAH7553732.1"/>
    </source>
</evidence>
<evidence type="ECO:0000313" key="2">
    <source>
        <dbReference type="Proteomes" id="UP000827721"/>
    </source>
</evidence>
<organism evidence="1 2">
    <name type="scientific">Xanthoceras sorbifolium</name>
    <dbReference type="NCBI Taxonomy" id="99658"/>
    <lineage>
        <taxon>Eukaryota</taxon>
        <taxon>Viridiplantae</taxon>
        <taxon>Streptophyta</taxon>
        <taxon>Embryophyta</taxon>
        <taxon>Tracheophyta</taxon>
        <taxon>Spermatophyta</taxon>
        <taxon>Magnoliopsida</taxon>
        <taxon>eudicotyledons</taxon>
        <taxon>Gunneridae</taxon>
        <taxon>Pentapetalae</taxon>
        <taxon>rosids</taxon>
        <taxon>malvids</taxon>
        <taxon>Sapindales</taxon>
        <taxon>Sapindaceae</taxon>
        <taxon>Xanthoceroideae</taxon>
        <taxon>Xanthoceras</taxon>
    </lineage>
</organism>